<sequence length="270" mass="31213">METGEDTFDPFNSPQLQGGIVGMFLTYLTCTLVTMTTRQFVRDRTYKMSILTSVRTINFLAWSIILFFMSSHIPVTFNLGIVFLQVVAYVWIFDQVPFSPCGVYNDFLESQITTQQTIIMLLLQFITAPISILLADFYLYYFFTKSHAWEGWFLQYSEDHIQFLNVPFLQAFIIEMVGPGLLSLTPYITKNKLIYTLLISTEVVVLSILFVSRTGFFINPLNATLFLIMYGKERSYVEWFIVYCIAPMLGTWVAVSIIGKRLKQEKQKLP</sequence>
<feature type="transmembrane region" description="Helical" evidence="5">
    <location>
        <begin position="118"/>
        <end position="143"/>
    </location>
</feature>
<evidence type="ECO:0000256" key="4">
    <source>
        <dbReference type="ARBA" id="ARBA00023136"/>
    </source>
</evidence>
<keyword evidence="3 5" id="KW-1133">Transmembrane helix</keyword>
<dbReference type="InterPro" id="IPR051883">
    <property type="entry name" value="AQP11/12_channel"/>
</dbReference>
<proteinExistence type="predicted"/>
<feature type="transmembrane region" description="Helical" evidence="5">
    <location>
        <begin position="75"/>
        <end position="93"/>
    </location>
</feature>
<protein>
    <submittedName>
        <fullName evidence="6">Uncharacterized protein</fullName>
    </submittedName>
</protein>
<evidence type="ECO:0000256" key="1">
    <source>
        <dbReference type="ARBA" id="ARBA00004141"/>
    </source>
</evidence>
<evidence type="ECO:0000256" key="3">
    <source>
        <dbReference type="ARBA" id="ARBA00022989"/>
    </source>
</evidence>
<dbReference type="GO" id="GO:0016020">
    <property type="term" value="C:membrane"/>
    <property type="evidence" value="ECO:0007669"/>
    <property type="project" value="UniProtKB-SubCell"/>
</dbReference>
<dbReference type="PANTHER" id="PTHR21191">
    <property type="entry name" value="AQUAPORIN"/>
    <property type="match status" value="1"/>
</dbReference>
<comment type="caution">
    <text evidence="6">The sequence shown here is derived from an EMBL/GenBank/DDBJ whole genome shotgun (WGS) entry which is preliminary data.</text>
</comment>
<dbReference type="InterPro" id="IPR023271">
    <property type="entry name" value="Aquaporin-like"/>
</dbReference>
<keyword evidence="4 5" id="KW-0472">Membrane</keyword>
<dbReference type="PANTHER" id="PTHR21191:SF16">
    <property type="entry name" value="AQUAPORIN"/>
    <property type="match status" value="1"/>
</dbReference>
<feature type="transmembrane region" description="Helical" evidence="5">
    <location>
        <begin position="16"/>
        <end position="36"/>
    </location>
</feature>
<evidence type="ECO:0000256" key="2">
    <source>
        <dbReference type="ARBA" id="ARBA00022692"/>
    </source>
</evidence>
<feature type="transmembrane region" description="Helical" evidence="5">
    <location>
        <begin position="236"/>
        <end position="258"/>
    </location>
</feature>
<dbReference type="EMBL" id="JAKMXF010000321">
    <property type="protein sequence ID" value="KAI6649286.1"/>
    <property type="molecule type" value="Genomic_DNA"/>
</dbReference>
<accession>A0AAV7JLF1</accession>
<keyword evidence="7" id="KW-1185">Reference proteome</keyword>
<name>A0AAV7JLF1_9METZ</name>
<dbReference type="SUPFAM" id="SSF81338">
    <property type="entry name" value="Aquaporin-like"/>
    <property type="match status" value="1"/>
</dbReference>
<dbReference type="AlphaFoldDB" id="A0AAV7JLF1"/>
<dbReference type="Gene3D" id="1.20.1080.10">
    <property type="entry name" value="Glycerol uptake facilitator protein"/>
    <property type="match status" value="1"/>
</dbReference>
<keyword evidence="2 5" id="KW-0812">Transmembrane</keyword>
<dbReference type="GO" id="GO:0015267">
    <property type="term" value="F:channel activity"/>
    <property type="evidence" value="ECO:0007669"/>
    <property type="project" value="TreeGrafter"/>
</dbReference>
<evidence type="ECO:0000256" key="5">
    <source>
        <dbReference type="SAM" id="Phobius"/>
    </source>
</evidence>
<feature type="transmembrane region" description="Helical" evidence="5">
    <location>
        <begin position="48"/>
        <end position="69"/>
    </location>
</feature>
<feature type="transmembrane region" description="Helical" evidence="5">
    <location>
        <begin position="194"/>
        <end position="216"/>
    </location>
</feature>
<dbReference type="Proteomes" id="UP001165289">
    <property type="component" value="Unassembled WGS sequence"/>
</dbReference>
<evidence type="ECO:0000313" key="6">
    <source>
        <dbReference type="EMBL" id="KAI6649286.1"/>
    </source>
</evidence>
<organism evidence="6 7">
    <name type="scientific">Oopsacas minuta</name>
    <dbReference type="NCBI Taxonomy" id="111878"/>
    <lineage>
        <taxon>Eukaryota</taxon>
        <taxon>Metazoa</taxon>
        <taxon>Porifera</taxon>
        <taxon>Hexactinellida</taxon>
        <taxon>Hexasterophora</taxon>
        <taxon>Lyssacinosida</taxon>
        <taxon>Leucopsacidae</taxon>
        <taxon>Oopsacas</taxon>
    </lineage>
</organism>
<reference evidence="6 7" key="1">
    <citation type="journal article" date="2023" name="BMC Biol.">
        <title>The compact genome of the sponge Oopsacas minuta (Hexactinellida) is lacking key metazoan core genes.</title>
        <authorList>
            <person name="Santini S."/>
            <person name="Schenkelaars Q."/>
            <person name="Jourda C."/>
            <person name="Duchesne M."/>
            <person name="Belahbib H."/>
            <person name="Rocher C."/>
            <person name="Selva M."/>
            <person name="Riesgo A."/>
            <person name="Vervoort M."/>
            <person name="Leys S.P."/>
            <person name="Kodjabachian L."/>
            <person name="Le Bivic A."/>
            <person name="Borchiellini C."/>
            <person name="Claverie J.M."/>
            <person name="Renard E."/>
        </authorList>
    </citation>
    <scope>NUCLEOTIDE SEQUENCE [LARGE SCALE GENOMIC DNA]</scope>
    <source>
        <strain evidence="6">SPO-2</strain>
    </source>
</reference>
<comment type="subcellular location">
    <subcellularLocation>
        <location evidence="1">Membrane</location>
        <topology evidence="1">Multi-pass membrane protein</topology>
    </subcellularLocation>
</comment>
<gene>
    <name evidence="6" type="ORF">LOD99_11653</name>
</gene>
<feature type="transmembrane region" description="Helical" evidence="5">
    <location>
        <begin position="163"/>
        <end position="182"/>
    </location>
</feature>
<dbReference type="GO" id="GO:0005737">
    <property type="term" value="C:cytoplasm"/>
    <property type="evidence" value="ECO:0007669"/>
    <property type="project" value="TreeGrafter"/>
</dbReference>
<evidence type="ECO:0000313" key="7">
    <source>
        <dbReference type="Proteomes" id="UP001165289"/>
    </source>
</evidence>